<dbReference type="PANTHER" id="PTHR15231">
    <property type="entry name" value="PHOSPHATIDYLINOSITOL N-ACETYLGLUCOSAMINYLTRANSFERASE SUBUNIT H"/>
    <property type="match status" value="1"/>
</dbReference>
<name>A0A165FBW8_9BASI</name>
<dbReference type="GO" id="GO:0006506">
    <property type="term" value="P:GPI anchor biosynthetic process"/>
    <property type="evidence" value="ECO:0007669"/>
    <property type="project" value="UniProtKB-UniPathway"/>
</dbReference>
<comment type="pathway">
    <text evidence="1">Glycolipid biosynthesis; glycosylphosphatidylinositol-anchor biosynthesis.</text>
</comment>
<gene>
    <name evidence="4" type="ORF">CALCODRAFT_314672</name>
</gene>
<dbReference type="Pfam" id="PF10181">
    <property type="entry name" value="PIG-H"/>
    <property type="match status" value="1"/>
</dbReference>
<dbReference type="PANTHER" id="PTHR15231:SF1">
    <property type="entry name" value="PHOSPHATIDYLINOSITOL N-ACETYLGLUCOSAMINYLTRANSFERASE SUBUNIT H"/>
    <property type="match status" value="1"/>
</dbReference>
<proteinExistence type="inferred from homology"/>
<evidence type="ECO:0000313" key="5">
    <source>
        <dbReference type="Proteomes" id="UP000076842"/>
    </source>
</evidence>
<evidence type="ECO:0000256" key="2">
    <source>
        <dbReference type="ARBA" id="ARBA00009610"/>
    </source>
</evidence>
<dbReference type="InParanoid" id="A0A165FBW8"/>
<comment type="similarity">
    <text evidence="2">Belongs to the PIGH family.</text>
</comment>
<dbReference type="AlphaFoldDB" id="A0A165FBW8"/>
<dbReference type="InterPro" id="IPR044215">
    <property type="entry name" value="PIG-H"/>
</dbReference>
<dbReference type="InterPro" id="IPR019328">
    <property type="entry name" value="PIGH-H_dom"/>
</dbReference>
<dbReference type="Proteomes" id="UP000076842">
    <property type="component" value="Unassembled WGS sequence"/>
</dbReference>
<dbReference type="GO" id="GO:0000506">
    <property type="term" value="C:glycosylphosphatidylinositol-N-acetylglucosaminyltransferase (GPI-GnT) complex"/>
    <property type="evidence" value="ECO:0007669"/>
    <property type="project" value="InterPro"/>
</dbReference>
<feature type="domain" description="Phosphatidylinositol N-acetylglucosaminyltransferase subunit H conserved" evidence="3">
    <location>
        <begin position="9"/>
        <end position="65"/>
    </location>
</feature>
<dbReference type="FunCoup" id="A0A165FBW8">
    <property type="interactions" value="72"/>
</dbReference>
<evidence type="ECO:0000313" key="4">
    <source>
        <dbReference type="EMBL" id="KZT56524.1"/>
    </source>
</evidence>
<organism evidence="4 5">
    <name type="scientific">Calocera cornea HHB12733</name>
    <dbReference type="NCBI Taxonomy" id="1353952"/>
    <lineage>
        <taxon>Eukaryota</taxon>
        <taxon>Fungi</taxon>
        <taxon>Dikarya</taxon>
        <taxon>Basidiomycota</taxon>
        <taxon>Agaricomycotina</taxon>
        <taxon>Dacrymycetes</taxon>
        <taxon>Dacrymycetales</taxon>
        <taxon>Dacrymycetaceae</taxon>
        <taxon>Calocera</taxon>
    </lineage>
</organism>
<dbReference type="UniPathway" id="UPA00196"/>
<sequence length="108" mass="12123">MLMRPVSQSVSVIRPHGIQLSSTTVLSKRVDTFVPSHVISDILINEGFHRFSIRYYLAFLVRSGNAASGPVRMVVPLSEVMPTFKTLREVYHATREAIFEEYSEPAVG</sequence>
<evidence type="ECO:0000256" key="1">
    <source>
        <dbReference type="ARBA" id="ARBA00004687"/>
    </source>
</evidence>
<evidence type="ECO:0000259" key="3">
    <source>
        <dbReference type="Pfam" id="PF10181"/>
    </source>
</evidence>
<reference evidence="4 5" key="1">
    <citation type="journal article" date="2016" name="Mol. Biol. Evol.">
        <title>Comparative Genomics of Early-Diverging Mushroom-Forming Fungi Provides Insights into the Origins of Lignocellulose Decay Capabilities.</title>
        <authorList>
            <person name="Nagy L.G."/>
            <person name="Riley R."/>
            <person name="Tritt A."/>
            <person name="Adam C."/>
            <person name="Daum C."/>
            <person name="Floudas D."/>
            <person name="Sun H."/>
            <person name="Yadav J.S."/>
            <person name="Pangilinan J."/>
            <person name="Larsson K.H."/>
            <person name="Matsuura K."/>
            <person name="Barry K."/>
            <person name="Labutti K."/>
            <person name="Kuo R."/>
            <person name="Ohm R.A."/>
            <person name="Bhattacharya S.S."/>
            <person name="Shirouzu T."/>
            <person name="Yoshinaga Y."/>
            <person name="Martin F.M."/>
            <person name="Grigoriev I.V."/>
            <person name="Hibbett D.S."/>
        </authorList>
    </citation>
    <scope>NUCLEOTIDE SEQUENCE [LARGE SCALE GENOMIC DNA]</scope>
    <source>
        <strain evidence="4 5">HHB12733</strain>
    </source>
</reference>
<dbReference type="EMBL" id="KV423976">
    <property type="protein sequence ID" value="KZT56524.1"/>
    <property type="molecule type" value="Genomic_DNA"/>
</dbReference>
<keyword evidence="5" id="KW-1185">Reference proteome</keyword>
<dbReference type="OrthoDB" id="6256716at2759"/>
<accession>A0A165FBW8</accession>
<dbReference type="STRING" id="1353952.A0A165FBW8"/>
<protein>
    <recommendedName>
        <fullName evidence="3">Phosphatidylinositol N-acetylglucosaminyltransferase subunit H conserved domain-containing protein</fullName>
    </recommendedName>
</protein>